<accession>A0A3S6R0I1</accession>
<dbReference type="RefSeq" id="WP_057886677.1">
    <property type="nucleotide sequence ID" value="NZ_CP018180.1"/>
</dbReference>
<sequence length="571" mass="63102">MTKVDLLIKNGKVFNSYLRKFIAADIAIKAGKFYWVAQDIKSVEPKKVLNLHGKYIAPGLVDSHMHIESSMTTPAIMGQNCAKYGTTTIIADDHEIANVAGIEGLKRFMSQKSLTDIFFAIPSSVPSTTPELETTGGLIAEKETTELLKDPQIVCLGEAMNFKGITSDDDSLIKRLIKICRKERPTMPLEGHCPKYSGEDLAKFIYAGITSDHTQQTPESILEKVSNGMFVQLQKKSLTKEVISAVIDHNLFEHVAIVTDDIMPDDLLQGHLNLLVKRAIQLGMKPEDAIYISSFTPARRMGLWDRGSIAPGRVADFIIINDLQNFEIQNVYKNGVLVDPEEKLIPEFDFGPELLHSIKADKLTVNDIELKTNLVANGEVVANVIQISKVGTFTKRVQRKITVQDHRVLWHESGLALLFIQERYGKTNGELSYGLVEGALSGKGAIGATWAHDHHNLMVIGTDLTSMILVQNQLVKQQGGYIAAIENKITANAPLPVGGVVSQAPISLLGKQIKQVRSAMNQLGYFNTNEIMSFSTLSLLVSQEIKMSDKGMFDVKTQNKIPLFSKDETNE</sequence>
<keyword evidence="10" id="KW-1185">Reference proteome</keyword>
<dbReference type="Gene3D" id="2.30.40.10">
    <property type="entry name" value="Urease, subunit C, domain 1"/>
    <property type="match status" value="1"/>
</dbReference>
<dbReference type="EMBL" id="CP018180">
    <property type="protein sequence ID" value="AUJ31965.1"/>
    <property type="molecule type" value="Genomic_DNA"/>
</dbReference>
<dbReference type="PANTHER" id="PTHR11113">
    <property type="entry name" value="N-ACETYLGLUCOSAMINE-6-PHOSPHATE DEACETYLASE"/>
    <property type="match status" value="1"/>
</dbReference>
<name>A0A3S6R0I1_9LACO</name>
<evidence type="ECO:0000259" key="8">
    <source>
        <dbReference type="Pfam" id="PF13382"/>
    </source>
</evidence>
<dbReference type="AlphaFoldDB" id="A0A3S6R0I1"/>
<dbReference type="Proteomes" id="UP000324497">
    <property type="component" value="Chromosome"/>
</dbReference>
<dbReference type="InterPro" id="IPR026912">
    <property type="entry name" value="Adenine_deam_C"/>
</dbReference>
<dbReference type="SUPFAM" id="SSF51556">
    <property type="entry name" value="Metallo-dependent hydrolases"/>
    <property type="match status" value="1"/>
</dbReference>
<dbReference type="HAMAP" id="MF_01518">
    <property type="entry name" value="Adenine_deamin"/>
    <property type="match status" value="1"/>
</dbReference>
<dbReference type="GO" id="GO:0000034">
    <property type="term" value="F:adenine deaminase activity"/>
    <property type="evidence" value="ECO:0007669"/>
    <property type="project" value="UniProtKB-UniRule"/>
</dbReference>
<feature type="domain" description="Amidohydrolase-related" evidence="7">
    <location>
        <begin position="55"/>
        <end position="338"/>
    </location>
</feature>
<evidence type="ECO:0000256" key="4">
    <source>
        <dbReference type="ARBA" id="ARBA00023211"/>
    </source>
</evidence>
<protein>
    <recommendedName>
        <fullName evidence="2 6">Adenine deaminase</fullName>
        <shortName evidence="6">Adenase</shortName>
        <shortName evidence="6">Adenine aminase</shortName>
        <ecNumber evidence="2 6">3.5.4.2</ecNumber>
    </recommendedName>
</protein>
<keyword evidence="4 6" id="KW-0464">Manganese</keyword>
<dbReference type="InterPro" id="IPR006679">
    <property type="entry name" value="Adenine_deam"/>
</dbReference>
<dbReference type="PANTHER" id="PTHR11113:SF2">
    <property type="entry name" value="ADENINE DEAMINASE"/>
    <property type="match status" value="1"/>
</dbReference>
<dbReference type="SUPFAM" id="SSF51338">
    <property type="entry name" value="Composite domain of metallo-dependent hydrolases"/>
    <property type="match status" value="1"/>
</dbReference>
<evidence type="ECO:0000259" key="7">
    <source>
        <dbReference type="Pfam" id="PF01979"/>
    </source>
</evidence>
<evidence type="ECO:0000256" key="5">
    <source>
        <dbReference type="ARBA" id="ARBA00047720"/>
    </source>
</evidence>
<dbReference type="Pfam" id="PF13382">
    <property type="entry name" value="Adenine_deam_C"/>
    <property type="match status" value="1"/>
</dbReference>
<dbReference type="InterPro" id="IPR032466">
    <property type="entry name" value="Metal_Hydrolase"/>
</dbReference>
<dbReference type="Gene3D" id="3.20.20.140">
    <property type="entry name" value="Metal-dependent hydrolases"/>
    <property type="match status" value="1"/>
</dbReference>
<evidence type="ECO:0000313" key="10">
    <source>
        <dbReference type="Proteomes" id="UP000324497"/>
    </source>
</evidence>
<gene>
    <name evidence="6" type="primary">ade</name>
    <name evidence="9" type="ORF">BSQ50_04955</name>
</gene>
<comment type="cofactor">
    <cofactor evidence="6">
        <name>Mn(2+)</name>
        <dbReference type="ChEBI" id="CHEBI:29035"/>
    </cofactor>
</comment>
<dbReference type="EC" id="3.5.4.2" evidence="2 6"/>
<dbReference type="InterPro" id="IPR006680">
    <property type="entry name" value="Amidohydro-rel"/>
</dbReference>
<dbReference type="InterPro" id="IPR011059">
    <property type="entry name" value="Metal-dep_hydrolase_composite"/>
</dbReference>
<evidence type="ECO:0000256" key="1">
    <source>
        <dbReference type="ARBA" id="ARBA00006773"/>
    </source>
</evidence>
<comment type="similarity">
    <text evidence="1 6">Belongs to the metallo-dependent hydrolases superfamily. Adenine deaminase family.</text>
</comment>
<comment type="catalytic activity">
    <reaction evidence="5 6">
        <text>adenine + H2O + H(+) = hypoxanthine + NH4(+)</text>
        <dbReference type="Rhea" id="RHEA:23688"/>
        <dbReference type="ChEBI" id="CHEBI:15377"/>
        <dbReference type="ChEBI" id="CHEBI:15378"/>
        <dbReference type="ChEBI" id="CHEBI:16708"/>
        <dbReference type="ChEBI" id="CHEBI:17368"/>
        <dbReference type="ChEBI" id="CHEBI:28938"/>
        <dbReference type="EC" id="3.5.4.2"/>
    </reaction>
</comment>
<dbReference type="GO" id="GO:0006146">
    <property type="term" value="P:adenine catabolic process"/>
    <property type="evidence" value="ECO:0007669"/>
    <property type="project" value="InterPro"/>
</dbReference>
<evidence type="ECO:0000256" key="2">
    <source>
        <dbReference type="ARBA" id="ARBA00012782"/>
    </source>
</evidence>
<evidence type="ECO:0000256" key="6">
    <source>
        <dbReference type="HAMAP-Rule" id="MF_01518"/>
    </source>
</evidence>
<proteinExistence type="inferred from homology"/>
<dbReference type="KEGG" id="lng:BSQ50_04955"/>
<dbReference type="GeneID" id="78521720"/>
<keyword evidence="3 6" id="KW-0378">Hydrolase</keyword>
<reference evidence="9 10" key="1">
    <citation type="submission" date="2016-11" db="EMBL/GenBank/DDBJ databases">
        <title>Interaction between Lactobacillus species and yeast in water kefir.</title>
        <authorList>
            <person name="Behr J."/>
            <person name="Xu D."/>
            <person name="Vogel R.F."/>
        </authorList>
    </citation>
    <scope>NUCLEOTIDE SEQUENCE [LARGE SCALE GENOMIC DNA]</scope>
    <source>
        <strain evidence="9 10">TMW 1.1827</strain>
    </source>
</reference>
<evidence type="ECO:0000256" key="3">
    <source>
        <dbReference type="ARBA" id="ARBA00022801"/>
    </source>
</evidence>
<evidence type="ECO:0000313" key="9">
    <source>
        <dbReference type="EMBL" id="AUJ31965.1"/>
    </source>
</evidence>
<feature type="domain" description="Adenine deaminase C-terminal" evidence="8">
    <location>
        <begin position="392"/>
        <end position="558"/>
    </location>
</feature>
<organism evidence="9 10">
    <name type="scientific">Liquorilactobacillus nagelii</name>
    <dbReference type="NCBI Taxonomy" id="82688"/>
    <lineage>
        <taxon>Bacteria</taxon>
        <taxon>Bacillati</taxon>
        <taxon>Bacillota</taxon>
        <taxon>Bacilli</taxon>
        <taxon>Lactobacillales</taxon>
        <taxon>Lactobacillaceae</taxon>
        <taxon>Liquorilactobacillus</taxon>
    </lineage>
</organism>
<dbReference type="Pfam" id="PF01979">
    <property type="entry name" value="Amidohydro_1"/>
    <property type="match status" value="1"/>
</dbReference>